<dbReference type="Gene3D" id="3.40.190.10">
    <property type="entry name" value="Periplasmic binding protein-like II"/>
    <property type="match status" value="1"/>
</dbReference>
<dbReference type="PANTHER" id="PTHR47737">
    <property type="entry name" value="GLYCINE BETAINE/PROLINE BETAINE TRANSPORT SYSTEM PERMEASE PROTEIN PROW"/>
    <property type="match status" value="1"/>
</dbReference>
<comment type="caution">
    <text evidence="6">The sequence shown here is derived from an EMBL/GenBank/DDBJ whole genome shotgun (WGS) entry which is preliminary data.</text>
</comment>
<keyword evidence="3" id="KW-1003">Cell membrane</keyword>
<dbReference type="CDD" id="cd13639">
    <property type="entry name" value="PBP2_OpuAC_like"/>
    <property type="match status" value="1"/>
</dbReference>
<evidence type="ECO:0000259" key="5">
    <source>
        <dbReference type="Pfam" id="PF04069"/>
    </source>
</evidence>
<dbReference type="Proteomes" id="UP001549111">
    <property type="component" value="Unassembled WGS sequence"/>
</dbReference>
<name>A0ABV2IN80_9BURK</name>
<reference evidence="6 7" key="1">
    <citation type="submission" date="2024-06" db="EMBL/GenBank/DDBJ databases">
        <title>Genomic Encyclopedia of Type Strains, Phase IV (KMG-IV): sequencing the most valuable type-strain genomes for metagenomic binning, comparative biology and taxonomic classification.</title>
        <authorList>
            <person name="Goeker M."/>
        </authorList>
    </citation>
    <scope>NUCLEOTIDE SEQUENCE [LARGE SCALE GENOMIC DNA]</scope>
    <source>
        <strain evidence="6 7">D-501</strain>
    </source>
</reference>
<keyword evidence="7" id="KW-1185">Reference proteome</keyword>
<evidence type="ECO:0000256" key="2">
    <source>
        <dbReference type="ARBA" id="ARBA00022448"/>
    </source>
</evidence>
<accession>A0ABV2IN80</accession>
<evidence type="ECO:0000256" key="1">
    <source>
        <dbReference type="ARBA" id="ARBA00004236"/>
    </source>
</evidence>
<sequence>MTDHKALMNRRHFLAGTTTTLALAGTPLSVLAQAKPIRIGWTAWSDAEAVTNIAKLILEQRLAQKVELVMTDVALQYAGLERGQIDLMLMAWLPGTHQSYYEKVKGSVENLGALYTDAKLGWAVPADIPVATLKTIDDLKKPEVMEKLGGKIQGIDAGAGLMKLSEAAIKTYGLDYKLLTASDAAMVSALDRAIQRKQWIVVTTWSPHWMFSQYKLRYLEDPKQALGGAESIHALARKGFSADFPAAAAFIRNLKISLADLEGVMLKARDSNAAKEAAAYIASHGEQVNRWVAAAGK</sequence>
<dbReference type="SUPFAM" id="SSF53850">
    <property type="entry name" value="Periplasmic binding protein-like II"/>
    <property type="match status" value="1"/>
</dbReference>
<dbReference type="Pfam" id="PF04069">
    <property type="entry name" value="OpuAC"/>
    <property type="match status" value="1"/>
</dbReference>
<organism evidence="6 7">
    <name type="scientific">Sphaerotilus sulfidivorans</name>
    <dbReference type="NCBI Taxonomy" id="639200"/>
    <lineage>
        <taxon>Bacteria</taxon>
        <taxon>Pseudomonadati</taxon>
        <taxon>Pseudomonadota</taxon>
        <taxon>Betaproteobacteria</taxon>
        <taxon>Burkholderiales</taxon>
        <taxon>Sphaerotilaceae</taxon>
        <taxon>Sphaerotilus</taxon>
    </lineage>
</organism>
<keyword evidence="2" id="KW-0813">Transport</keyword>
<evidence type="ECO:0000313" key="6">
    <source>
        <dbReference type="EMBL" id="MET3604395.1"/>
    </source>
</evidence>
<proteinExistence type="predicted"/>
<dbReference type="PROSITE" id="PS51318">
    <property type="entry name" value="TAT"/>
    <property type="match status" value="1"/>
</dbReference>
<dbReference type="EMBL" id="JBEPLS010000007">
    <property type="protein sequence ID" value="MET3604395.1"/>
    <property type="molecule type" value="Genomic_DNA"/>
</dbReference>
<dbReference type="PANTHER" id="PTHR47737:SF1">
    <property type="entry name" value="GLYCINE BETAINE_PROLINE BETAINE TRANSPORT SYSTEM PERMEASE PROTEIN PROW"/>
    <property type="match status" value="1"/>
</dbReference>
<dbReference type="RefSeq" id="WP_244954570.1">
    <property type="nucleotide sequence ID" value="NZ_CP035710.1"/>
</dbReference>
<keyword evidence="4" id="KW-0472">Membrane</keyword>
<evidence type="ECO:0000256" key="4">
    <source>
        <dbReference type="ARBA" id="ARBA00023136"/>
    </source>
</evidence>
<gene>
    <name evidence="6" type="ORF">ABIC99_002211</name>
</gene>
<comment type="subcellular location">
    <subcellularLocation>
        <location evidence="1">Cell membrane</location>
    </subcellularLocation>
</comment>
<protein>
    <submittedName>
        <fullName evidence="6">Glycine betaine/proline transport system substrate-binding protein</fullName>
    </submittedName>
</protein>
<dbReference type="Gene3D" id="3.40.190.100">
    <property type="entry name" value="Glycine betaine-binding periplasmic protein, domain 2"/>
    <property type="match status" value="1"/>
</dbReference>
<evidence type="ECO:0000313" key="7">
    <source>
        <dbReference type="Proteomes" id="UP001549111"/>
    </source>
</evidence>
<dbReference type="InterPro" id="IPR006311">
    <property type="entry name" value="TAT_signal"/>
</dbReference>
<feature type="domain" description="ABC-type glycine betaine transport system substrate-binding" evidence="5">
    <location>
        <begin position="35"/>
        <end position="279"/>
    </location>
</feature>
<evidence type="ECO:0000256" key="3">
    <source>
        <dbReference type="ARBA" id="ARBA00022475"/>
    </source>
</evidence>
<dbReference type="InterPro" id="IPR007210">
    <property type="entry name" value="ABC_Gly_betaine_transp_sub-bd"/>
</dbReference>